<dbReference type="GO" id="GO:0004315">
    <property type="term" value="F:3-oxoacyl-[acyl-carrier-protein] synthase activity"/>
    <property type="evidence" value="ECO:0007669"/>
    <property type="project" value="InterPro"/>
</dbReference>
<feature type="active site" description="Proton donor; for dehydratase activity" evidence="8">
    <location>
        <position position="1195"/>
    </location>
</feature>
<keyword evidence="5" id="KW-0560">Oxidoreductase</keyword>
<dbReference type="SMART" id="SM00825">
    <property type="entry name" value="PKS_KS"/>
    <property type="match status" value="1"/>
</dbReference>
<feature type="domain" description="Ketosynthase family 3 (KS3)" evidence="11">
    <location>
        <begin position="10"/>
        <end position="424"/>
    </location>
</feature>
<dbReference type="PROSITE" id="PS52004">
    <property type="entry name" value="KS3_2"/>
    <property type="match status" value="1"/>
</dbReference>
<dbReference type="PANTHER" id="PTHR43775">
    <property type="entry name" value="FATTY ACID SYNTHASE"/>
    <property type="match status" value="1"/>
</dbReference>
<dbReference type="SUPFAM" id="SSF52151">
    <property type="entry name" value="FabD/lysophospholipase-like"/>
    <property type="match status" value="1"/>
</dbReference>
<dbReference type="Gene3D" id="3.90.180.10">
    <property type="entry name" value="Medium-chain alcohol dehydrogenases, catalytic domain"/>
    <property type="match status" value="1"/>
</dbReference>
<keyword evidence="2" id="KW-0597">Phosphoprotein</keyword>
<keyword evidence="1" id="KW-0596">Phosphopantetheine</keyword>
<dbReference type="InterPro" id="IPR006162">
    <property type="entry name" value="Ppantetheine_attach_site"/>
</dbReference>
<dbReference type="FunFam" id="3.40.50.720:FF:000209">
    <property type="entry name" value="Polyketide synthase Pks12"/>
    <property type="match status" value="1"/>
</dbReference>
<dbReference type="InterPro" id="IPR013217">
    <property type="entry name" value="Methyltransf_12"/>
</dbReference>
<dbReference type="InterPro" id="IPR029063">
    <property type="entry name" value="SAM-dependent_MTases_sf"/>
</dbReference>
<dbReference type="InterPro" id="IPR013968">
    <property type="entry name" value="PKS_KR"/>
</dbReference>
<dbReference type="GO" id="GO:0044550">
    <property type="term" value="P:secondary metabolite biosynthetic process"/>
    <property type="evidence" value="ECO:0007669"/>
    <property type="project" value="TreeGrafter"/>
</dbReference>
<dbReference type="InterPro" id="IPR011032">
    <property type="entry name" value="GroES-like_sf"/>
</dbReference>
<dbReference type="InterPro" id="IPR014043">
    <property type="entry name" value="Acyl_transferase_dom"/>
</dbReference>
<dbReference type="SUPFAM" id="SSF50129">
    <property type="entry name" value="GroES-like"/>
    <property type="match status" value="1"/>
</dbReference>
<dbReference type="SUPFAM" id="SSF47336">
    <property type="entry name" value="ACP-like"/>
    <property type="match status" value="1"/>
</dbReference>
<dbReference type="Gene3D" id="3.40.366.10">
    <property type="entry name" value="Malonyl-Coenzyme A Acyl Carrier Protein, domain 2"/>
    <property type="match status" value="1"/>
</dbReference>
<keyword evidence="9" id="KW-0812">Transmembrane</keyword>
<dbReference type="InterPro" id="IPR014031">
    <property type="entry name" value="Ketoacyl_synth_C"/>
</dbReference>
<dbReference type="InterPro" id="IPR001227">
    <property type="entry name" value="Ac_transferase_dom_sf"/>
</dbReference>
<dbReference type="InterPro" id="IPR016036">
    <property type="entry name" value="Malonyl_transacylase_ACP-bd"/>
</dbReference>
<dbReference type="GO" id="GO:0006633">
    <property type="term" value="P:fatty acid biosynthetic process"/>
    <property type="evidence" value="ECO:0007669"/>
    <property type="project" value="InterPro"/>
</dbReference>
<keyword evidence="3" id="KW-0808">Transferase</keyword>
<feature type="region of interest" description="N-terminal hotdog fold" evidence="8">
    <location>
        <begin position="963"/>
        <end position="1096"/>
    </location>
</feature>
<evidence type="ECO:0000259" key="11">
    <source>
        <dbReference type="PROSITE" id="PS52004"/>
    </source>
</evidence>
<dbReference type="GO" id="GO:0031177">
    <property type="term" value="F:phosphopantetheine binding"/>
    <property type="evidence" value="ECO:0007669"/>
    <property type="project" value="InterPro"/>
</dbReference>
<dbReference type="PROSITE" id="PS50075">
    <property type="entry name" value="CARRIER"/>
    <property type="match status" value="1"/>
</dbReference>
<dbReference type="CDD" id="cd00833">
    <property type="entry name" value="PKS"/>
    <property type="match status" value="1"/>
</dbReference>
<dbReference type="SMART" id="SM00829">
    <property type="entry name" value="PKS_ER"/>
    <property type="match status" value="1"/>
</dbReference>
<dbReference type="InterPro" id="IPR049551">
    <property type="entry name" value="PKS_DH_C"/>
</dbReference>
<dbReference type="PANTHER" id="PTHR43775:SF29">
    <property type="entry name" value="ASPERFURANONE POLYKETIDE SYNTHASE AFOG-RELATED"/>
    <property type="match status" value="1"/>
</dbReference>
<dbReference type="Pfam" id="PF23297">
    <property type="entry name" value="ACP_SdgA_C"/>
    <property type="match status" value="1"/>
</dbReference>
<reference evidence="13" key="1">
    <citation type="journal article" date="2019" name="Beilstein J. Org. Chem.">
        <title>Nanangenines: drimane sesquiterpenoids as the dominant metabolite cohort of a novel Australian fungus, Aspergillus nanangensis.</title>
        <authorList>
            <person name="Lacey H.J."/>
            <person name="Gilchrist C.L.M."/>
            <person name="Crombie A."/>
            <person name="Kalaitzis J.A."/>
            <person name="Vuong D."/>
            <person name="Rutledge P.J."/>
            <person name="Turner P."/>
            <person name="Pitt J.I."/>
            <person name="Lacey E."/>
            <person name="Chooi Y.H."/>
            <person name="Piggott A.M."/>
        </authorList>
    </citation>
    <scope>NUCLEOTIDE SEQUENCE</scope>
    <source>
        <strain evidence="13">MST-FP2251</strain>
    </source>
</reference>
<dbReference type="InterPro" id="IPR016039">
    <property type="entry name" value="Thiolase-like"/>
</dbReference>
<evidence type="ECO:0000313" key="14">
    <source>
        <dbReference type="Proteomes" id="UP001194746"/>
    </source>
</evidence>
<evidence type="ECO:0000256" key="6">
    <source>
        <dbReference type="ARBA" id="ARBA00023268"/>
    </source>
</evidence>
<dbReference type="GO" id="GO:0008270">
    <property type="term" value="F:zinc ion binding"/>
    <property type="evidence" value="ECO:0007669"/>
    <property type="project" value="InterPro"/>
</dbReference>
<dbReference type="SMART" id="SM00822">
    <property type="entry name" value="PKS_KR"/>
    <property type="match status" value="1"/>
</dbReference>
<feature type="domain" description="Carrier" evidence="10">
    <location>
        <begin position="2494"/>
        <end position="2571"/>
    </location>
</feature>
<evidence type="ECO:0000313" key="13">
    <source>
        <dbReference type="EMBL" id="KAF9885219.1"/>
    </source>
</evidence>
<dbReference type="InterPro" id="IPR042104">
    <property type="entry name" value="PKS_dehydratase_sf"/>
</dbReference>
<dbReference type="InterPro" id="IPR036736">
    <property type="entry name" value="ACP-like_sf"/>
</dbReference>
<dbReference type="InterPro" id="IPR050091">
    <property type="entry name" value="PKS_NRPS_Biosynth_Enz"/>
</dbReference>
<evidence type="ECO:0000256" key="5">
    <source>
        <dbReference type="ARBA" id="ARBA00023002"/>
    </source>
</evidence>
<evidence type="ECO:0000256" key="7">
    <source>
        <dbReference type="ARBA" id="ARBA00023315"/>
    </source>
</evidence>
<dbReference type="SUPFAM" id="SSF53901">
    <property type="entry name" value="Thiolase-like"/>
    <property type="match status" value="1"/>
</dbReference>
<dbReference type="SMART" id="SM00826">
    <property type="entry name" value="PKS_DH"/>
    <property type="match status" value="1"/>
</dbReference>
<dbReference type="Pfam" id="PF08659">
    <property type="entry name" value="KR"/>
    <property type="match status" value="1"/>
</dbReference>
<gene>
    <name evidence="13" type="ORF">FE257_000579</name>
</gene>
<dbReference type="CDD" id="cd02440">
    <property type="entry name" value="AdoMet_MTases"/>
    <property type="match status" value="1"/>
</dbReference>
<dbReference type="InterPro" id="IPR036291">
    <property type="entry name" value="NAD(P)-bd_dom_sf"/>
</dbReference>
<dbReference type="Pfam" id="PF00109">
    <property type="entry name" value="ketoacyl-synt"/>
    <property type="match status" value="1"/>
</dbReference>
<dbReference type="Gene3D" id="3.10.129.110">
    <property type="entry name" value="Polyketide synthase dehydratase"/>
    <property type="match status" value="1"/>
</dbReference>
<comment type="caution">
    <text evidence="13">The sequence shown here is derived from an EMBL/GenBank/DDBJ whole genome shotgun (WGS) entry which is preliminary data.</text>
</comment>
<feature type="transmembrane region" description="Helical" evidence="9">
    <location>
        <begin position="2549"/>
        <end position="2569"/>
    </location>
</feature>
<evidence type="ECO:0008006" key="15">
    <source>
        <dbReference type="Google" id="ProtNLM"/>
    </source>
</evidence>
<keyword evidence="9" id="KW-1133">Transmembrane helix</keyword>
<accession>A0AAD4CEY2</accession>
<dbReference type="GO" id="GO:0004312">
    <property type="term" value="F:fatty acid synthase activity"/>
    <property type="evidence" value="ECO:0007669"/>
    <property type="project" value="TreeGrafter"/>
</dbReference>
<sequence>MPSKQSQDTLTPLAVVGLSFKFPQDARSQDGFWDMLAAGRCASAEFPADRMNIDAHYHPDRSRLDTISVRGGHFMQEDIGAFDAPFFGISASEAQTMDPQQRLALETVYRAFENSGLSLGEVAGSKTSVIAGSFCDDYHMLQVKDPLKTSQHNVTGNARNMIANRVSWFFDLRGPSVTLDTACSSSLVALDMGVAVGSNIIIAPEMTMGLDNLGLLSPDSRSYSFDDQANGYARGEGVGAVVVRPLQDAINNGDTIRAVIRSSSCNQDGKTPGILQPSKDAQARLIRDTYAKAGLDMATTRYFEAHGTGTPVGDPIETRAIGTAFRRYRSKEEPLYIGSVKSNIGHLEGASGIAGVIKVILALEKGVIPPNSENLQHLNPQIDEEFFNLKILQEAVPWPTTGLRRASVSSFGFGGANCHIVIDDAYNCLRLRGIEDVSHMTTIVPPLAVTTIDSRGDDSTVVNGNNGNGDSNPETDLQLLVWSSADESGIKRTRDSWTEHLSKSAVRSSKKNQFLYDLAHTLAARRSHLTWRTFAIADSAQELQAVTSDFHSAVKSKDSPNLAFIFTGQGAQWYAMGRELIQRYEVFRHSLDEAASYLGQLGCTWDLTDELLKPVSESNVDDPSFGQPLCTALQTALVDLFSSWNVVPAAVVGHSSGEIAAAYCAGALSKNSALKVSYFRGCLAGKLGKISKTNGGMLAVGLSQVDIEPYLNRVGATCGQLRLVVACVNSPKSVTVSGESDQIECLHQLLTEDEVFSRRLVVNVAYHSFQMEEIAAEYEAALADIAVPIHHLKKRPIMISSVTGNLIHIDELAQATYWVKNMVSPVLFADALKNLCSHPATQTKKIDGSHRRTVNINHLVEIGPHSALQGPCKDTLKAMDMDKNIKYIATLRRKHSAVRSVLECVGHLHCEGYAVNVSLANLSGTNQGRVLVDLPEYPFNHDTSYWHESRHSKNYRFRKTGRLDLLGVPDVNGNPMETHWRNIIKTSDLPWVSDHKINNETLYPAAGMVVMAVEAIKQLVDANRRVSSFTVKDCKFLSPIRIPTHAHGIETSLHMKRAKLGKSDATGWYEFRVCSYDKEAWTENCTGSIQATYESNESGHESGGSENSQWEAYLANNYQEIAGRCTVSTDPDQMYRDLVPNGYQYGPAFAAITSLSTSDKTNSRELVSTVSTFRGSSAEDPNAIQPHTIHPTTLDAIIHMMTAMTVEVGSRRQSVAIPTKIEKLWISNSDSLSYAGADSVKAYACSEGPGVAGARYSMAVFDTNIEHSLLTLDGLGVTDIENTIEFEEEDAWTTEDLCHQVDWKPDMDLLGPADIDVVFPKSVAGSAENIRIAEKIELLASVYISRVPKKVIEQARTTSSPHMVKYIDWLVGQQSLIRSRSSSMDWEDEKILAALHQELDGGTKRAQLASVVSKNLSAFISGDADPIKVCFEGNLLPDFYFEMLYSVPKIQDMATYIDALAHKNPEMKILELGAGSGALTDFCLKTLTTVNGNKSRVPRYGQWDFTDISSSFFPQAQSLFADHTERMRFMPLDIEKDPEVQGFECGTYDLVAAFLVFHATTDLAVSLANARKLLKPGGKLLFIEITKPGALTTDLMFGLFDGWWRASESYRTSGPCVDEVKWGELLETTGFSGCDVIMHDYDDERSQESSLIVSTAVDNSQPCNVETVDIILNPLNQRQAELASKITQSLTELGIDQVTQVPMGEEDFSDKLSPEALHISLLEAQDPFLYDMNEAEFRRLHNLILRTKRLIWVNGGGGHEPSPKFRVTDGLFRVVGDEDHSTRLCILSLEGACGIDHQANQIMKVLLAFAKDSDGLGDTEYTEIGGLLHVGRLVTATSMNQEVNSIKTPQQTSIGEFGAGPPLRLQIGTPGLLNTLHFVEDKSLQGPLGGHEIEIRAEAVGLNFRDVLSALGRLESQTLGGEFAGEVVRVGDACSKFQLGDRVLAYYPSNFANIVRVPDDMAVIKIPDDGLSFKDAAAIPVAYGTAWLTLAHIARMQPGESILIHSGAGGTGQAAIQIAKHLGATIFTTVSTPAKKDFLVREYGVLEEHIFSSRSTLFAQGVRRLTRGKGVDVVLNSLSGDELVASWECVAPYGRFVEIGKNDILSNTKLPMAQFEKNISFNAFDLAAMMLDRPQVLVTALQELLPLIKAGKLSLANSVQTYGISEIEHAFRQMQSGRNIGKTVLELRPTDEVTTVLDTKPSYSFDANATYVIAGGLGGLGRSIAHWLVDRGARNLVLLSRSGTKNVYAKQVTADLQAKGATVVTPACDITDLTSLATTLESCSQTMPPVKGCFQATMVVSNSHFGALTHESWRASTAPKAQGSWNLHELLPRGLDFFVLLSSVTGVAGARGESGYAAGNTFLDGLARYRTSIGEKAVSLDLGLFVSAGYFNDNEEARESFLANTVLRPITEADLHALLDIYCNPTLGAISMEKCQTVVGILPKVREKGLGTTDWLERPFARHLIMASSARPNAAKSANTNFAAVFSGAKSLDEVSSVIAQEMKTKLSRMLSISMDELDLTKPIHQYGVDSLTAVELRNWFGREMRADVAIFDILGGASIASVVTLAVGRMK</sequence>
<evidence type="ECO:0000256" key="9">
    <source>
        <dbReference type="SAM" id="Phobius"/>
    </source>
</evidence>
<organism evidence="13 14">
    <name type="scientific">Aspergillus nanangensis</name>
    <dbReference type="NCBI Taxonomy" id="2582783"/>
    <lineage>
        <taxon>Eukaryota</taxon>
        <taxon>Fungi</taxon>
        <taxon>Dikarya</taxon>
        <taxon>Ascomycota</taxon>
        <taxon>Pezizomycotina</taxon>
        <taxon>Eurotiomycetes</taxon>
        <taxon>Eurotiomycetidae</taxon>
        <taxon>Eurotiales</taxon>
        <taxon>Aspergillaceae</taxon>
        <taxon>Aspergillus</taxon>
        <taxon>Aspergillus subgen. Circumdati</taxon>
    </lineage>
</organism>
<dbReference type="Pfam" id="PF21089">
    <property type="entry name" value="PKS_DH_N"/>
    <property type="match status" value="1"/>
</dbReference>
<dbReference type="InterPro" id="IPR020843">
    <property type="entry name" value="ER"/>
</dbReference>
<dbReference type="InterPro" id="IPR020841">
    <property type="entry name" value="PKS_Beta-ketoAc_synthase_dom"/>
</dbReference>
<keyword evidence="9" id="KW-0472">Membrane</keyword>
<dbReference type="Gene3D" id="1.10.1200.10">
    <property type="entry name" value="ACP-like"/>
    <property type="match status" value="1"/>
</dbReference>
<feature type="active site" description="Proton acceptor; for dehydratase activity" evidence="8">
    <location>
        <position position="995"/>
    </location>
</feature>
<evidence type="ECO:0000256" key="4">
    <source>
        <dbReference type="ARBA" id="ARBA00022857"/>
    </source>
</evidence>
<dbReference type="Gene3D" id="3.30.70.3290">
    <property type="match status" value="1"/>
</dbReference>
<dbReference type="Pfam" id="PF08242">
    <property type="entry name" value="Methyltransf_12"/>
    <property type="match status" value="1"/>
</dbReference>
<dbReference type="GO" id="GO:1901336">
    <property type="term" value="P:lactone biosynthetic process"/>
    <property type="evidence" value="ECO:0007669"/>
    <property type="project" value="UniProtKB-ARBA"/>
</dbReference>
<evidence type="ECO:0000256" key="8">
    <source>
        <dbReference type="PROSITE-ProRule" id="PRU01363"/>
    </source>
</evidence>
<keyword evidence="7" id="KW-0012">Acyltransferase</keyword>
<name>A0AAD4CEY2_ASPNN</name>
<dbReference type="EMBL" id="VCAU01000100">
    <property type="protein sequence ID" value="KAF9885219.1"/>
    <property type="molecule type" value="Genomic_DNA"/>
</dbReference>
<evidence type="ECO:0000256" key="1">
    <source>
        <dbReference type="ARBA" id="ARBA00022450"/>
    </source>
</evidence>
<dbReference type="InterPro" id="IPR049552">
    <property type="entry name" value="PKS_DH_N"/>
</dbReference>
<evidence type="ECO:0000256" key="3">
    <source>
        <dbReference type="ARBA" id="ARBA00022679"/>
    </source>
</evidence>
<dbReference type="Pfam" id="PF14765">
    <property type="entry name" value="PS-DH"/>
    <property type="match status" value="1"/>
</dbReference>
<keyword evidence="6" id="KW-0511">Multifunctional enzyme</keyword>
<dbReference type="SUPFAM" id="SSF51735">
    <property type="entry name" value="NAD(P)-binding Rossmann-fold domains"/>
    <property type="match status" value="2"/>
</dbReference>
<reference evidence="13" key="2">
    <citation type="submission" date="2020-02" db="EMBL/GenBank/DDBJ databases">
        <authorList>
            <person name="Gilchrist C.L.M."/>
            <person name="Chooi Y.-H."/>
        </authorList>
    </citation>
    <scope>NUCLEOTIDE SEQUENCE</scope>
    <source>
        <strain evidence="13">MST-FP2251</strain>
    </source>
</reference>
<dbReference type="Pfam" id="PF13602">
    <property type="entry name" value="ADH_zinc_N_2"/>
    <property type="match status" value="1"/>
</dbReference>
<dbReference type="GO" id="GO:0016491">
    <property type="term" value="F:oxidoreductase activity"/>
    <property type="evidence" value="ECO:0007669"/>
    <property type="project" value="UniProtKB-KW"/>
</dbReference>
<dbReference type="InterPro" id="IPR014030">
    <property type="entry name" value="Ketoacyl_synth_N"/>
</dbReference>
<dbReference type="PROSITE" id="PS00012">
    <property type="entry name" value="PHOSPHOPANTETHEINE"/>
    <property type="match status" value="1"/>
</dbReference>
<dbReference type="PROSITE" id="PS01162">
    <property type="entry name" value="QOR_ZETA_CRYSTAL"/>
    <property type="match status" value="1"/>
</dbReference>
<dbReference type="InterPro" id="IPR057326">
    <property type="entry name" value="KR_dom"/>
</dbReference>
<keyword evidence="4" id="KW-0521">NADP</keyword>
<protein>
    <recommendedName>
        <fullName evidence="15">Carrier domain-containing protein</fullName>
    </recommendedName>
</protein>
<dbReference type="InterPro" id="IPR013154">
    <property type="entry name" value="ADH-like_N"/>
</dbReference>
<dbReference type="InterPro" id="IPR020807">
    <property type="entry name" value="PKS_DH"/>
</dbReference>
<dbReference type="Gene3D" id="3.40.47.10">
    <property type="match status" value="1"/>
</dbReference>
<evidence type="ECO:0000259" key="12">
    <source>
        <dbReference type="PROSITE" id="PS52019"/>
    </source>
</evidence>
<evidence type="ECO:0000256" key="2">
    <source>
        <dbReference type="ARBA" id="ARBA00022553"/>
    </source>
</evidence>
<dbReference type="Gene3D" id="3.40.50.150">
    <property type="entry name" value="Vaccinia Virus protein VP39"/>
    <property type="match status" value="1"/>
</dbReference>
<proteinExistence type="predicted"/>
<dbReference type="Pfam" id="PF08240">
    <property type="entry name" value="ADH_N"/>
    <property type="match status" value="1"/>
</dbReference>
<dbReference type="SUPFAM" id="SSF55048">
    <property type="entry name" value="Probable ACP-binding domain of malonyl-CoA ACP transacylase"/>
    <property type="match status" value="1"/>
</dbReference>
<dbReference type="InterPro" id="IPR018201">
    <property type="entry name" value="Ketoacyl_synth_AS"/>
</dbReference>
<keyword evidence="14" id="KW-1185">Reference proteome</keyword>
<dbReference type="InterPro" id="IPR009081">
    <property type="entry name" value="PP-bd_ACP"/>
</dbReference>
<dbReference type="SMART" id="SM00827">
    <property type="entry name" value="PKS_AT"/>
    <property type="match status" value="1"/>
</dbReference>
<dbReference type="InterPro" id="IPR002364">
    <property type="entry name" value="Quin_OxRdtase/zeta-crystal_CS"/>
</dbReference>
<dbReference type="PROSITE" id="PS00606">
    <property type="entry name" value="KS3_1"/>
    <property type="match status" value="1"/>
</dbReference>
<dbReference type="InterPro" id="IPR016035">
    <property type="entry name" value="Acyl_Trfase/lysoPLipase"/>
</dbReference>
<feature type="region of interest" description="C-terminal hotdog fold" evidence="8">
    <location>
        <begin position="1126"/>
        <end position="1286"/>
    </location>
</feature>
<dbReference type="SUPFAM" id="SSF53335">
    <property type="entry name" value="S-adenosyl-L-methionine-dependent methyltransferases"/>
    <property type="match status" value="1"/>
</dbReference>
<dbReference type="SMART" id="SM00823">
    <property type="entry name" value="PKS_PP"/>
    <property type="match status" value="1"/>
</dbReference>
<dbReference type="Pfam" id="PF00698">
    <property type="entry name" value="Acyl_transf_1"/>
    <property type="match status" value="1"/>
</dbReference>
<dbReference type="InterPro" id="IPR020806">
    <property type="entry name" value="PKS_PP-bd"/>
</dbReference>
<dbReference type="Pfam" id="PF02801">
    <property type="entry name" value="Ketoacyl-synt_C"/>
    <property type="match status" value="1"/>
</dbReference>
<dbReference type="Gene3D" id="3.40.50.720">
    <property type="entry name" value="NAD(P)-binding Rossmann-like Domain"/>
    <property type="match status" value="1"/>
</dbReference>
<dbReference type="Proteomes" id="UP001194746">
    <property type="component" value="Unassembled WGS sequence"/>
</dbReference>
<dbReference type="PROSITE" id="PS52019">
    <property type="entry name" value="PKS_MFAS_DH"/>
    <property type="match status" value="1"/>
</dbReference>
<evidence type="ECO:0000259" key="10">
    <source>
        <dbReference type="PROSITE" id="PS50075"/>
    </source>
</evidence>
<dbReference type="CDD" id="cd05195">
    <property type="entry name" value="enoyl_red"/>
    <property type="match status" value="1"/>
</dbReference>
<feature type="domain" description="PKS/mFAS DH" evidence="12">
    <location>
        <begin position="963"/>
        <end position="1286"/>
    </location>
</feature>
<dbReference type="InterPro" id="IPR049900">
    <property type="entry name" value="PKS_mFAS_DH"/>
</dbReference>